<evidence type="ECO:0000313" key="2">
    <source>
        <dbReference type="EMBL" id="SMP61423.1"/>
    </source>
</evidence>
<dbReference type="EMBL" id="FXUF01000009">
    <property type="protein sequence ID" value="SMP61423.1"/>
    <property type="molecule type" value="Genomic_DNA"/>
</dbReference>
<protein>
    <submittedName>
        <fullName evidence="2">Uncharacterized protein</fullName>
    </submittedName>
</protein>
<reference evidence="2" key="1">
    <citation type="submission" date="2017-05" db="EMBL/GenBank/DDBJ databases">
        <authorList>
            <person name="Varghese N."/>
            <person name="Submissions S."/>
        </authorList>
    </citation>
    <scope>NUCLEOTIDE SEQUENCE</scope>
    <source>
        <strain evidence="2">Su22</strain>
    </source>
</reference>
<name>A0AA45WX05_9CLOT</name>
<keyword evidence="1" id="KW-0175">Coiled coil</keyword>
<proteinExistence type="predicted"/>
<accession>A0AA45WX05</accession>
<evidence type="ECO:0000256" key="1">
    <source>
        <dbReference type="SAM" id="Coils"/>
    </source>
</evidence>
<feature type="coiled-coil region" evidence="1">
    <location>
        <begin position="22"/>
        <end position="49"/>
    </location>
</feature>
<gene>
    <name evidence="2" type="ORF">SAMN06296020_10944</name>
</gene>
<comment type="caution">
    <text evidence="2">The sequence shown here is derived from an EMBL/GenBank/DDBJ whole genome shotgun (WGS) entry which is preliminary data.</text>
</comment>
<keyword evidence="3" id="KW-1185">Reference proteome</keyword>
<dbReference type="RefSeq" id="WP_283409701.1">
    <property type="nucleotide sequence ID" value="NZ_FXUF01000009.1"/>
</dbReference>
<sequence>MEQRERIKLKQQIQQINSSLSEGDAQKIMELLEKEVQKVERKMMITLEIKEMLEDWLEEEYEEDDGDRVIH</sequence>
<evidence type="ECO:0000313" key="3">
    <source>
        <dbReference type="Proteomes" id="UP001158066"/>
    </source>
</evidence>
<dbReference type="Proteomes" id="UP001158066">
    <property type="component" value="Unassembled WGS sequence"/>
</dbReference>
<organism evidence="2 3">
    <name type="scientific">Anoxynatronum buryatiense</name>
    <dbReference type="NCBI Taxonomy" id="489973"/>
    <lineage>
        <taxon>Bacteria</taxon>
        <taxon>Bacillati</taxon>
        <taxon>Bacillota</taxon>
        <taxon>Clostridia</taxon>
        <taxon>Eubacteriales</taxon>
        <taxon>Clostridiaceae</taxon>
        <taxon>Anoxynatronum</taxon>
    </lineage>
</organism>
<dbReference type="AlphaFoldDB" id="A0AA45WX05"/>